<dbReference type="Pfam" id="PF15612">
    <property type="entry name" value="WHIM1"/>
    <property type="match status" value="1"/>
</dbReference>
<dbReference type="InterPro" id="IPR011011">
    <property type="entry name" value="Znf_FYVE_PHD"/>
</dbReference>
<dbReference type="CDD" id="cd15545">
    <property type="entry name" value="PHD_BAZ2A_like"/>
    <property type="match status" value="1"/>
</dbReference>
<feature type="compositionally biased region" description="Basic and acidic residues" evidence="15">
    <location>
        <begin position="212"/>
        <end position="228"/>
    </location>
</feature>
<evidence type="ECO:0000313" key="20">
    <source>
        <dbReference type="EMBL" id="GBM13680.1"/>
    </source>
</evidence>
<dbReference type="SMART" id="SM00249">
    <property type="entry name" value="PHD"/>
    <property type="match status" value="2"/>
</dbReference>
<dbReference type="InterPro" id="IPR018359">
    <property type="entry name" value="Bromodomain_CS"/>
</dbReference>
<dbReference type="InterPro" id="IPR037374">
    <property type="entry name" value="BAZ2A/B_Bromo"/>
</dbReference>
<name>A0A4Y2DAE5_ARAVE</name>
<keyword evidence="21" id="KW-1185">Reference proteome</keyword>
<feature type="region of interest" description="Disordered" evidence="15">
    <location>
        <begin position="824"/>
        <end position="878"/>
    </location>
</feature>
<dbReference type="Gene3D" id="3.30.40.10">
    <property type="entry name" value="Zinc/RING finger domain, C3HC4 (zinc finger)"/>
    <property type="match status" value="2"/>
</dbReference>
<evidence type="ECO:0000256" key="7">
    <source>
        <dbReference type="ARBA" id="ARBA00023054"/>
    </source>
</evidence>
<dbReference type="InterPro" id="IPR001739">
    <property type="entry name" value="Methyl_CpG_DNA-bd"/>
</dbReference>
<feature type="compositionally biased region" description="Basic and acidic residues" evidence="15">
    <location>
        <begin position="361"/>
        <end position="388"/>
    </location>
</feature>
<dbReference type="FunFam" id="3.30.40.10:FF:000199">
    <property type="entry name" value="Bromodomain adjacent to zinc finger domain 2B"/>
    <property type="match status" value="1"/>
</dbReference>
<feature type="compositionally biased region" description="Basic and acidic residues" evidence="15">
    <location>
        <begin position="857"/>
        <end position="873"/>
    </location>
</feature>
<dbReference type="CDD" id="cd15539">
    <property type="entry name" value="PHD1_AIRE"/>
    <property type="match status" value="1"/>
</dbReference>
<dbReference type="Pfam" id="PF02791">
    <property type="entry name" value="DDT"/>
    <property type="match status" value="1"/>
</dbReference>
<feature type="region of interest" description="Disordered" evidence="15">
    <location>
        <begin position="492"/>
        <end position="530"/>
    </location>
</feature>
<evidence type="ECO:0000256" key="5">
    <source>
        <dbReference type="ARBA" id="ARBA00022833"/>
    </source>
</evidence>
<dbReference type="InterPro" id="IPR018501">
    <property type="entry name" value="DDT_dom"/>
</dbReference>
<feature type="region of interest" description="Disordered" evidence="15">
    <location>
        <begin position="2072"/>
        <end position="2142"/>
    </location>
</feature>
<feature type="compositionally biased region" description="Polar residues" evidence="15">
    <location>
        <begin position="1750"/>
        <end position="1761"/>
    </location>
</feature>
<keyword evidence="8 12" id="KW-0103">Bromodomain</keyword>
<feature type="region of interest" description="Disordered" evidence="15">
    <location>
        <begin position="2178"/>
        <end position="2198"/>
    </location>
</feature>
<feature type="region of interest" description="Disordered" evidence="15">
    <location>
        <begin position="170"/>
        <end position="191"/>
    </location>
</feature>
<evidence type="ECO:0000256" key="1">
    <source>
        <dbReference type="ARBA" id="ARBA00004123"/>
    </source>
</evidence>
<dbReference type="GO" id="GO:0008270">
    <property type="term" value="F:zinc ion binding"/>
    <property type="evidence" value="ECO:0007669"/>
    <property type="project" value="UniProtKB-KW"/>
</dbReference>
<feature type="compositionally biased region" description="Polar residues" evidence="15">
    <location>
        <begin position="427"/>
        <end position="436"/>
    </location>
</feature>
<feature type="region of interest" description="Disordered" evidence="15">
    <location>
        <begin position="203"/>
        <end position="439"/>
    </location>
</feature>
<keyword evidence="11" id="KW-0539">Nucleus</keyword>
<dbReference type="EMBL" id="BGPR01000332">
    <property type="protein sequence ID" value="GBM13680.1"/>
    <property type="molecule type" value="Genomic_DNA"/>
</dbReference>
<proteinExistence type="inferred from homology"/>
<comment type="subcellular location">
    <subcellularLocation>
        <location evidence="1">Nucleus</location>
    </subcellularLocation>
</comment>
<feature type="region of interest" description="Disordered" evidence="15">
    <location>
        <begin position="1482"/>
        <end position="1587"/>
    </location>
</feature>
<protein>
    <submittedName>
        <fullName evidence="20">Bromodomain adjacent to zinc finger domain protein 2B</fullName>
    </submittedName>
</protein>
<evidence type="ECO:0000259" key="18">
    <source>
        <dbReference type="PROSITE" id="PS50827"/>
    </source>
</evidence>
<comment type="similarity">
    <text evidence="2">Belongs to the WAL family.</text>
</comment>
<feature type="region of interest" description="Disordered" evidence="15">
    <location>
        <begin position="2345"/>
        <end position="2410"/>
    </location>
</feature>
<evidence type="ECO:0000313" key="21">
    <source>
        <dbReference type="Proteomes" id="UP000499080"/>
    </source>
</evidence>
<keyword evidence="9" id="KW-0238">DNA-binding</keyword>
<sequence>MDNAEQSPRPPSKGIFDTASLLAPSSTIFSSQSPTPVQSPLPHLAHSPSAFSVLGRNAVLIPPPSSNSDSTSPSGSSKICSPIMHHSASDALSSLASSSVLNCDTGPCSWWSAASPIGNSSEFPGCGVPPITDPFVRPGLCRNSPVAPAHLSVQQPRRIVEEVLGHLYAKPPSAESKNDSQTSGIPSPQTLCKTSILPNIVGVSPKKLSKTKSSDKESNHAKNSEKCKSSNNLSTPVSGISTVSGNQSTKSSSKKSSEPVTEQIARLLSTTEKPKRKSKPKVSKPNSAKNGKSTKAEKKQTKQPKEKKGKKSSSESDGHMESSSSTTSPESAGAVSSSSSDSSDDEEREKQQKQLARLKRQQQELRRKVQELKQASHESVHQKSEAHTKKSPTNSKNSLPSSGGLNHTLKPVPSPAHSSPLMPVPSKTMSPETKSNICDPAADEEQNLSFPLDLCMKKQEPTFEVTTSMTSSYIPTPTTTVAKKKTFQVAGSNASGANNNSNNKLSAVPKKRGRKPKAVPMPGNPPAAHSEKVRQIKRNSIKDISSLLMPPKMDILPGHATNASLLKSSNPGSCPKVHAPNTLGSPNDILPHSRKNFTLDCLLSETNGNLHFPENEPTMFPTSSVGVNKIFKHKERQRNNNKVKKFEEKIKEPESPLRPETSSPSDSDPDDDNSDSDDTEHSHPESITDGTSTSGHKRKHSFDEDSEDYRNKKKRVVPDEREVQIPLEHGWRRETRIRCFSRSGVRGEVAYYTPCGKKLRSYPEVVRYLVKNGITDISRDNFTFSTKVNVGEFLECTSSGSGQDYVLLSENEVLARIEEARARKGRLGVQNRKSSAQLRAMEEEEQQRQWEQKQMQHHLEQQARSREAQESKLLRQAQREQALMAAREEKRFRAEESRKQKEQQRIMKQQEKFERMEQLRIEREIRAQQMLEDQEMKRQQAVFLREQERERRRQHMILVRALENRKKQEERERKREEILFEKRINREKKLEQRRIELDYLRELKKPVDDMMLKDLMPLPTLNRIPGVKLSGKAFADTLMVFEFLHNFGETLGFDVDSLPTLNTLQTALLNLDEKCEEELLSIVHHLLVCAIDDPGIQHCPEAATVLGQNLKDADITNSNVSEVLRLYFIAQDKRNLMLEWLQTKPFLSLNATQKAEIISFLCDELLTSRLLTRQIDSNIENVNVLRKDKWLVEGDLRRYRSIQQRRALKARLSAMEENRDNPNCANMLSADIPDFSLTESKENPAGNEDSEVKDAAKSDKEKLEEMENELANESGNESDDTQAPGQISDGEDEDLHLSNDEINKKIEKLTKQLTLCSNKLTKAFYTIRGATFGMDRYHRRYWVLPKAGGVYVESMESSLRPEERTKVLAEAKEPPVKKEEDTDSVKDESNAKEKECAEEKQDSTTEKMDVGDKDVDSKMDTSVDEKAVNEPDESKDVKPLIEEKEELLSKVKVKVEDKDNLDPVKENEVLEIDKCPIKKETDVEMDEKIPVLPEAESVAPEKNESSDLKDEKIDSISVVNAESKDNAVDNNNSKSVQDEEVKINSSSKETEGKSTPETVPSPFKRTWTPDKKSSSDNDNTLNLKKEKDIKLKKEDKKESRHKENENKFIDKIIDIKEEKKPVNIFMPNLCDNSINLDLGAPKLHGNSDRQHAPNPSIPPDQNWLFNSPLFASILAGNMLFNGPLMPQRDMNGTYFNLPKNDSNNPFGPFLGLQPGMLSAEQIFKSLGEKPSNQKPWFSILPRMPCDESLLNSPQGSRNSAIHSPANMCSPDVRSNSRVAHSSPTTNPAPPPGHVASALSNLQMELMNGVVPPGFFLHPFLPPQFGPTYQSTPPSTCASHHSSFTSTVSHSSPMPDFNLNFNRPPPASTPNSIPTPSATPGPTSHGCATPTSRDTPSPCFTKRLLMEKMTQEYGAPQPIPPELQRGWWRITDPNQLKLVISALHHRGIREKMFQKQLQKHFTFACASCTQGQGKDTDLEITDMDREISKCVGGATDPDPEDFWYKDIALRVDMGILEQVENLEEKVDGSSMQVKCWKPPPKLSTEQPSKFVPSCEQYVHRTADEIYDAIKEKQLRKNAKKSSSRKKKPVKKEQEPEPSEVDPEKKPEEEGSEMVVDTEATEPCEPVTEDLDKSTAEDSSKIESDIIALPSGKLNPVEEAKKRLLKVEASIERRYLRPPLGTRTTISGSGAPSNPVPADLSEEENIPVGLIKWRNAVESCRTAAQLSMCLNFLETCTAWDKSIMRASCQFCHSGDNEEKLLLCDGCDKGYHTYCFKPVMETIPEGDWYCFECLNKATGDNVCVICGTKGKLIECETCPKTFHLTCLEPPLAKMPKGKWYCSGCNLTRPKKSSKKSSANKEKETPKDKETKETTEKTPKKSESTSTSKSKSSEKKKKEEKKKEPEPVGNVDLAPCSTILEEMQKHEDAWPFLTPVNTKQFPTYRKVIKKPMDMQTMKNKLEAGQYKCREDFANDARLIFDNCETFNEDESPVGQAGHSMRAFFESRWSELCST</sequence>
<feature type="compositionally biased region" description="Basic and acidic residues" evidence="15">
    <location>
        <begin position="2387"/>
        <end position="2402"/>
    </location>
</feature>
<feature type="compositionally biased region" description="Polar residues" evidence="15">
    <location>
        <begin position="2180"/>
        <end position="2190"/>
    </location>
</feature>
<dbReference type="SMART" id="SM00571">
    <property type="entry name" value="DDT"/>
    <property type="match status" value="1"/>
</dbReference>
<feature type="compositionally biased region" description="Basic and acidic residues" evidence="15">
    <location>
        <begin position="1359"/>
        <end position="1441"/>
    </location>
</feature>
<evidence type="ECO:0000256" key="11">
    <source>
        <dbReference type="ARBA" id="ARBA00023242"/>
    </source>
</evidence>
<feature type="compositionally biased region" description="Polar residues" evidence="15">
    <location>
        <begin position="1772"/>
        <end position="1785"/>
    </location>
</feature>
<feature type="region of interest" description="Disordered" evidence="15">
    <location>
        <begin position="1829"/>
        <end position="1898"/>
    </location>
</feature>
<feature type="compositionally biased region" description="Polar residues" evidence="15">
    <location>
        <begin position="229"/>
        <end position="247"/>
    </location>
</feature>
<feature type="domain" description="Bromo" evidence="16">
    <location>
        <begin position="2420"/>
        <end position="2490"/>
    </location>
</feature>
<feature type="compositionally biased region" description="Basic and acidic residues" evidence="15">
    <location>
        <begin position="1250"/>
        <end position="1265"/>
    </location>
</feature>
<evidence type="ECO:0000256" key="4">
    <source>
        <dbReference type="ARBA" id="ARBA00022771"/>
    </source>
</evidence>
<feature type="region of interest" description="Disordered" evidence="15">
    <location>
        <begin position="631"/>
        <end position="715"/>
    </location>
</feature>
<evidence type="ECO:0000256" key="13">
    <source>
        <dbReference type="PROSITE-ProRule" id="PRU00146"/>
    </source>
</evidence>
<dbReference type="PANTHER" id="PTHR45915">
    <property type="entry name" value="TRANSCRIPTION INTERMEDIARY FACTOR"/>
    <property type="match status" value="1"/>
</dbReference>
<feature type="domain" description="PHD-type" evidence="17">
    <location>
        <begin position="2297"/>
        <end position="2344"/>
    </location>
</feature>
<feature type="domain" description="DDT" evidence="18">
    <location>
        <begin position="1031"/>
        <end position="1096"/>
    </location>
</feature>
<feature type="compositionally biased region" description="Basic and acidic residues" evidence="15">
    <location>
        <begin position="1499"/>
        <end position="1514"/>
    </location>
</feature>
<dbReference type="PROSITE" id="PS50016">
    <property type="entry name" value="ZF_PHD_2"/>
    <property type="match status" value="2"/>
</dbReference>
<dbReference type="Pfam" id="PF01429">
    <property type="entry name" value="MBD"/>
    <property type="match status" value="1"/>
</dbReference>
<evidence type="ECO:0000256" key="14">
    <source>
        <dbReference type="SAM" id="Coils"/>
    </source>
</evidence>
<accession>A0A4Y2DAE5</accession>
<dbReference type="Pfam" id="PF00439">
    <property type="entry name" value="Bromodomain"/>
    <property type="match status" value="1"/>
</dbReference>
<feature type="region of interest" description="Disordered" evidence="15">
    <location>
        <begin position="1237"/>
        <end position="1294"/>
    </location>
</feature>
<dbReference type="PROSITE" id="PS50982">
    <property type="entry name" value="MBD"/>
    <property type="match status" value="1"/>
</dbReference>
<feature type="coiled-coil region" evidence="14">
    <location>
        <begin position="885"/>
        <end position="919"/>
    </location>
</feature>
<dbReference type="GO" id="GO:0000785">
    <property type="term" value="C:chromatin"/>
    <property type="evidence" value="ECO:0007669"/>
    <property type="project" value="TreeGrafter"/>
</dbReference>
<evidence type="ECO:0000259" key="19">
    <source>
        <dbReference type="PROSITE" id="PS50982"/>
    </source>
</evidence>
<feature type="compositionally biased region" description="Low complexity" evidence="15">
    <location>
        <begin position="1838"/>
        <end position="1851"/>
    </location>
</feature>
<evidence type="ECO:0000259" key="17">
    <source>
        <dbReference type="PROSITE" id="PS50016"/>
    </source>
</evidence>
<feature type="compositionally biased region" description="Polar residues" evidence="15">
    <location>
        <begin position="1868"/>
        <end position="1881"/>
    </location>
</feature>
<evidence type="ECO:0000256" key="8">
    <source>
        <dbReference type="ARBA" id="ARBA00023117"/>
    </source>
</evidence>
<evidence type="ECO:0000256" key="15">
    <source>
        <dbReference type="SAM" id="MobiDB-lite"/>
    </source>
</evidence>
<feature type="region of interest" description="Disordered" evidence="15">
    <location>
        <begin position="1750"/>
        <end position="1795"/>
    </location>
</feature>
<dbReference type="GO" id="GO:0003677">
    <property type="term" value="F:DNA binding"/>
    <property type="evidence" value="ECO:0007669"/>
    <property type="project" value="UniProtKB-KW"/>
</dbReference>
<feature type="compositionally biased region" description="Basic residues" evidence="15">
    <location>
        <begin position="631"/>
        <end position="643"/>
    </location>
</feature>
<feature type="compositionally biased region" description="Polar residues" evidence="15">
    <location>
        <begin position="391"/>
        <end position="405"/>
    </location>
</feature>
<dbReference type="InterPro" id="IPR036427">
    <property type="entry name" value="Bromodomain-like_sf"/>
</dbReference>
<organism evidence="20 21">
    <name type="scientific">Araneus ventricosus</name>
    <name type="common">Orbweaver spider</name>
    <name type="synonym">Epeira ventricosa</name>
    <dbReference type="NCBI Taxonomy" id="182803"/>
    <lineage>
        <taxon>Eukaryota</taxon>
        <taxon>Metazoa</taxon>
        <taxon>Ecdysozoa</taxon>
        <taxon>Arthropoda</taxon>
        <taxon>Chelicerata</taxon>
        <taxon>Arachnida</taxon>
        <taxon>Araneae</taxon>
        <taxon>Araneomorphae</taxon>
        <taxon>Entelegynae</taxon>
        <taxon>Araneoidea</taxon>
        <taxon>Araneidae</taxon>
        <taxon>Araneus</taxon>
    </lineage>
</organism>
<gene>
    <name evidence="20" type="primary">BAZ2B_2</name>
    <name evidence="20" type="ORF">AVEN_148201_2</name>
</gene>
<feature type="compositionally biased region" description="Low complexity" evidence="15">
    <location>
        <begin position="492"/>
        <end position="503"/>
    </location>
</feature>
<dbReference type="PRINTS" id="PR00503">
    <property type="entry name" value="BROMODOMAIN"/>
</dbReference>
<feature type="compositionally biased region" description="Basic and acidic residues" evidence="15">
    <location>
        <begin position="1536"/>
        <end position="1554"/>
    </location>
</feature>
<feature type="region of interest" description="Disordered" evidence="15">
    <location>
        <begin position="1356"/>
        <end position="1441"/>
    </location>
</feature>
<keyword evidence="3" id="KW-0479">Metal-binding</keyword>
<dbReference type="Gene3D" id="3.30.890.10">
    <property type="entry name" value="Methyl-cpg-binding Protein 2, Chain A"/>
    <property type="match status" value="1"/>
</dbReference>
<dbReference type="SUPFAM" id="SSF54171">
    <property type="entry name" value="DNA-binding domain"/>
    <property type="match status" value="1"/>
</dbReference>
<dbReference type="SUPFAM" id="SSF47370">
    <property type="entry name" value="Bromodomain"/>
    <property type="match status" value="1"/>
</dbReference>
<evidence type="ECO:0000256" key="12">
    <source>
        <dbReference type="PROSITE-ProRule" id="PRU00035"/>
    </source>
</evidence>
<evidence type="ECO:0000256" key="3">
    <source>
        <dbReference type="ARBA" id="ARBA00022723"/>
    </source>
</evidence>
<evidence type="ECO:0000256" key="2">
    <source>
        <dbReference type="ARBA" id="ARBA00007444"/>
    </source>
</evidence>
<feature type="coiled-coil region" evidence="14">
    <location>
        <begin position="945"/>
        <end position="979"/>
    </location>
</feature>
<dbReference type="FunFam" id="3.30.890.10:FF:000002">
    <property type="entry name" value="Bromodomain adjacent to zinc finger domain protein 2B"/>
    <property type="match status" value="1"/>
</dbReference>
<dbReference type="SUPFAM" id="SSF57903">
    <property type="entry name" value="FYVE/PHD zinc finger"/>
    <property type="match status" value="2"/>
</dbReference>
<dbReference type="PROSITE" id="PS50827">
    <property type="entry name" value="DDT"/>
    <property type="match status" value="1"/>
</dbReference>
<dbReference type="InterPro" id="IPR013083">
    <property type="entry name" value="Znf_RING/FYVE/PHD"/>
</dbReference>
<feature type="compositionally biased region" description="Low complexity" evidence="15">
    <location>
        <begin position="321"/>
        <end position="341"/>
    </location>
</feature>
<dbReference type="InterPro" id="IPR001965">
    <property type="entry name" value="Znf_PHD"/>
</dbReference>
<dbReference type="PANTHER" id="PTHR45915:SF2">
    <property type="entry name" value="TOUTATIS, ISOFORM E"/>
    <property type="match status" value="1"/>
</dbReference>
<dbReference type="CDD" id="cd05503">
    <property type="entry name" value="Bromo_BAZ2A_B_like"/>
    <property type="match status" value="1"/>
</dbReference>
<evidence type="ECO:0000256" key="6">
    <source>
        <dbReference type="ARBA" id="ARBA00023015"/>
    </source>
</evidence>
<dbReference type="Proteomes" id="UP000499080">
    <property type="component" value="Unassembled WGS sequence"/>
</dbReference>
<keyword evidence="6" id="KW-0805">Transcription regulation</keyword>
<dbReference type="Pfam" id="PF00628">
    <property type="entry name" value="PHD"/>
    <property type="match status" value="2"/>
</dbReference>
<dbReference type="OrthoDB" id="784962at2759"/>
<feature type="compositionally biased region" description="Basic and acidic residues" evidence="15">
    <location>
        <begin position="2355"/>
        <end position="2379"/>
    </location>
</feature>
<dbReference type="GO" id="GO:0005634">
    <property type="term" value="C:nucleus"/>
    <property type="evidence" value="ECO:0007669"/>
    <property type="project" value="UniProtKB-SubCell"/>
</dbReference>
<evidence type="ECO:0000256" key="10">
    <source>
        <dbReference type="ARBA" id="ARBA00023163"/>
    </source>
</evidence>
<feature type="domain" description="MBD" evidence="19">
    <location>
        <begin position="717"/>
        <end position="789"/>
    </location>
</feature>
<reference evidence="20 21" key="1">
    <citation type="journal article" date="2019" name="Sci. Rep.">
        <title>Orb-weaving spider Araneus ventricosus genome elucidates the spidroin gene catalogue.</title>
        <authorList>
            <person name="Kono N."/>
            <person name="Nakamura H."/>
            <person name="Ohtoshi R."/>
            <person name="Moran D.A.P."/>
            <person name="Shinohara A."/>
            <person name="Yoshida Y."/>
            <person name="Fujiwara M."/>
            <person name="Mori M."/>
            <person name="Tomita M."/>
            <person name="Arakawa K."/>
        </authorList>
    </citation>
    <scope>NUCLEOTIDE SEQUENCE [LARGE SCALE GENOMIC DNA]</scope>
</reference>
<dbReference type="PROSITE" id="PS00633">
    <property type="entry name" value="BROMODOMAIN_1"/>
    <property type="match status" value="1"/>
</dbReference>
<dbReference type="SMART" id="SM00297">
    <property type="entry name" value="BROMO"/>
    <property type="match status" value="1"/>
</dbReference>
<evidence type="ECO:0000256" key="9">
    <source>
        <dbReference type="ARBA" id="ARBA00023125"/>
    </source>
</evidence>
<keyword evidence="10" id="KW-0804">Transcription</keyword>
<feature type="compositionally biased region" description="Basic and acidic residues" evidence="15">
    <location>
        <begin position="294"/>
        <end position="320"/>
    </location>
</feature>
<dbReference type="CDD" id="cd01397">
    <property type="entry name" value="HAT_MBD"/>
    <property type="match status" value="1"/>
</dbReference>
<dbReference type="InterPro" id="IPR016177">
    <property type="entry name" value="DNA-bd_dom_sf"/>
</dbReference>
<feature type="compositionally biased region" description="Acidic residues" evidence="15">
    <location>
        <begin position="1266"/>
        <end position="1280"/>
    </location>
</feature>
<keyword evidence="5" id="KW-0862">Zinc</keyword>
<keyword evidence="4 13" id="KW-0863">Zinc-finger</keyword>
<dbReference type="Gene3D" id="1.20.920.10">
    <property type="entry name" value="Bromodomain-like"/>
    <property type="match status" value="1"/>
</dbReference>
<feature type="compositionally biased region" description="Basic and acidic residues" evidence="15">
    <location>
        <begin position="2128"/>
        <end position="2142"/>
    </location>
</feature>
<feature type="compositionally biased region" description="Polar residues" evidence="15">
    <location>
        <begin position="179"/>
        <end position="191"/>
    </location>
</feature>
<dbReference type="PROSITE" id="PS50014">
    <property type="entry name" value="BROMODOMAIN_2"/>
    <property type="match status" value="1"/>
</dbReference>
<dbReference type="InterPro" id="IPR001487">
    <property type="entry name" value="Bromodomain"/>
</dbReference>
<feature type="compositionally biased region" description="Basic and acidic residues" evidence="15">
    <location>
        <begin position="644"/>
        <end position="657"/>
    </location>
</feature>
<feature type="domain" description="PHD-type" evidence="17">
    <location>
        <begin position="2243"/>
        <end position="2293"/>
    </location>
</feature>
<feature type="compositionally biased region" description="Basic residues" evidence="15">
    <location>
        <begin position="2074"/>
        <end position="2088"/>
    </location>
</feature>
<evidence type="ECO:0000259" key="16">
    <source>
        <dbReference type="PROSITE" id="PS50014"/>
    </source>
</evidence>
<dbReference type="SMART" id="SM00391">
    <property type="entry name" value="MBD"/>
    <property type="match status" value="1"/>
</dbReference>
<dbReference type="InterPro" id="IPR028942">
    <property type="entry name" value="WHIM1_dom"/>
</dbReference>
<dbReference type="InterPro" id="IPR019787">
    <property type="entry name" value="Znf_PHD-finger"/>
</dbReference>
<feature type="compositionally biased region" description="Acidic residues" evidence="15">
    <location>
        <begin position="667"/>
        <end position="678"/>
    </location>
</feature>
<keyword evidence="7 14" id="KW-0175">Coiled coil</keyword>
<comment type="caution">
    <text evidence="20">The sequence shown here is derived from an EMBL/GenBank/DDBJ whole genome shotgun (WGS) entry which is preliminary data.</text>
</comment>